<proteinExistence type="predicted"/>
<name>A0A164ZY37_9CRUS</name>
<feature type="compositionally biased region" description="Polar residues" evidence="1">
    <location>
        <begin position="707"/>
        <end position="716"/>
    </location>
</feature>
<feature type="compositionally biased region" description="Basic residues" evidence="1">
    <location>
        <begin position="1233"/>
        <end position="1254"/>
    </location>
</feature>
<feature type="compositionally biased region" description="Polar residues" evidence="1">
    <location>
        <begin position="323"/>
        <end position="340"/>
    </location>
</feature>
<sequence length="1273" mass="140251">METTIHNVAVVVDEHASVKQFKRLKMRPLIVFLIIVSVLMCWNFHPASAAVLATIRSQDGGSKKTLVLQSIRPSTPNTPTFMVDTSGSKNVSPIEQVNGSALHSRSQSVDQLSHQSQQKNRQGKPLFMDVNVILNGASPLVLSTETPSTTTVLNDHYATTVRSIDNKRSISDPSGLFNHQSARKTSHYGLTKDSKSMWLLNDEEGDEDVEESGDYEVVDLSQPSGLSMIDRTFDEELNSSQLKNDEDDPDEDIILVIGPLSTLSPVTPTPERMDGNAETIKEGHNPEQIGLSEWPVQIGLQARSKPAHTIKPVEFQMDSNLNKQQMSSGTQESRGQQQENNKTKLIGPHNNSVIVSYRKGNFGNDSNGGSDDVRPNVRSQFMDSRASNIFSYETIRKSEEIEMNHYGNPNGGKPMKTVTSTTTSKPEKPKHYVSSHEMRSASNEPFYYLDSEEERDQSIGFEYPDEEELVEEPIADGINTPRTIARPQPTTSQGRPPYFVSPSVIPLRIDLGNNFEAMNPTKFIGNRMDVDSNNGIPFVDDAIQPMLVLPFPADHVLMNQPNLNVKPLTSTALHPIGETPQKDTFPMNYDRSLPSVQPLNTITSSNPLSRAGTVQPPSEETPLKGLVYEKQHSSYSIEEETKTSDEIKPYPIKTSKTNVYEDPITIHRGGLPLHKTTSSSTQVQSVHLNQPTRPMATSKSHLDESVVTPNPTRPFVQTTHVTRSTNKAGSGPYFVSSIGSGYRSYSHPIEEEVIRPRIENNRNSAAKRDEGIIGRSSASAGRPPYFVTSSEPTSANPTPSTKPPRNIKTKNENLNSSLLSYSSHDGLHPSLFGTRTFTTEQHQSKVNEQTTTTRVPVEKTAGHRTDTFDISFGPVRPTIPYILSRSNAARPIQPFHPSSPVMNVERRTTERILDIDPPFADGTKLSIGNVPNPIGISNKNNVFVVPKQKANETARTPVPSTTVSTVLSTNKPGLSNNKRETTTAIIVNHNMGSFVVTARPARSSVQPTYTSRPATVATTPTTKKSDIVKPIKSEDKNHKIDVDYLAQEKLGNPLAVLQNPIGISNKDNVFVVPKTAKGIIRPPIRTNAFPTDTMKRQSSNMNGELQTSTRRPNERIVSHQMGSFVITPGPHLVQQSAGIRKTATKETIRSPDISGIAVRSLPASATVEQPPHLATNSTQELMGSNQLKMGKSDQTIEGGTGIGRRNTPTVGPVVQPSLVNQPPTGQLINRSNINRKKQQQSRMPFRRPNRRPGKRSVSPRVSPDQLDTRIQQM</sequence>
<feature type="compositionally biased region" description="Low complexity" evidence="1">
    <location>
        <begin position="956"/>
        <end position="969"/>
    </location>
</feature>
<evidence type="ECO:0000256" key="1">
    <source>
        <dbReference type="SAM" id="MobiDB-lite"/>
    </source>
</evidence>
<feature type="region of interest" description="Disordered" evidence="1">
    <location>
        <begin position="479"/>
        <end position="498"/>
    </location>
</feature>
<feature type="compositionally biased region" description="Polar residues" evidence="1">
    <location>
        <begin position="1217"/>
        <end position="1232"/>
    </location>
</feature>
<feature type="compositionally biased region" description="Polar residues" evidence="1">
    <location>
        <begin position="787"/>
        <end position="799"/>
    </location>
</feature>
<feature type="region of interest" description="Disordered" evidence="1">
    <location>
        <begin position="100"/>
        <end position="122"/>
    </location>
</feature>
<feature type="region of interest" description="Disordered" evidence="1">
    <location>
        <begin position="953"/>
        <end position="977"/>
    </location>
</feature>
<feature type="compositionally biased region" description="Low complexity" evidence="1">
    <location>
        <begin position="413"/>
        <end position="424"/>
    </location>
</feature>
<keyword evidence="2" id="KW-1133">Transmembrane helix</keyword>
<accession>A0A164ZY37</accession>
<keyword evidence="2" id="KW-0472">Membrane</keyword>
<feature type="compositionally biased region" description="Basic and acidic residues" evidence="1">
    <location>
        <begin position="425"/>
        <end position="439"/>
    </location>
</feature>
<dbReference type="Proteomes" id="UP000076858">
    <property type="component" value="Unassembled WGS sequence"/>
</dbReference>
<feature type="region of interest" description="Disordered" evidence="1">
    <location>
        <begin position="1084"/>
        <end position="1111"/>
    </location>
</feature>
<feature type="compositionally biased region" description="Polar residues" evidence="1">
    <location>
        <begin position="100"/>
        <end position="120"/>
    </location>
</feature>
<dbReference type="OrthoDB" id="6353366at2759"/>
<evidence type="ECO:0000313" key="3">
    <source>
        <dbReference type="EMBL" id="KZS16935.1"/>
    </source>
</evidence>
<evidence type="ECO:0000313" key="4">
    <source>
        <dbReference type="Proteomes" id="UP000076858"/>
    </source>
</evidence>
<feature type="compositionally biased region" description="Basic and acidic residues" evidence="1">
    <location>
        <begin position="760"/>
        <end position="772"/>
    </location>
</feature>
<dbReference type="EMBL" id="LRGB01000687">
    <property type="protein sequence ID" value="KZS16935.1"/>
    <property type="molecule type" value="Genomic_DNA"/>
</dbReference>
<feature type="region of interest" description="Disordered" evidence="1">
    <location>
        <begin position="404"/>
        <end position="439"/>
    </location>
</feature>
<reference evidence="3 4" key="1">
    <citation type="submission" date="2016-03" db="EMBL/GenBank/DDBJ databases">
        <title>EvidentialGene: Evidence-directed Construction of Genes on Genomes.</title>
        <authorList>
            <person name="Gilbert D.G."/>
            <person name="Choi J.-H."/>
            <person name="Mockaitis K."/>
            <person name="Colbourne J."/>
            <person name="Pfrender M."/>
        </authorList>
    </citation>
    <scope>NUCLEOTIDE SEQUENCE [LARGE SCALE GENOMIC DNA]</scope>
    <source>
        <strain evidence="3 4">Xinb3</strain>
        <tissue evidence="3">Complete organism</tissue>
    </source>
</reference>
<dbReference type="AlphaFoldDB" id="A0A164ZY37"/>
<keyword evidence="2" id="KW-0812">Transmembrane</keyword>
<protein>
    <submittedName>
        <fullName evidence="3">Uncharacterized protein</fullName>
    </submittedName>
</protein>
<feature type="region of interest" description="Disordered" evidence="1">
    <location>
        <begin position="1165"/>
        <end position="1273"/>
    </location>
</feature>
<organism evidence="3 4">
    <name type="scientific">Daphnia magna</name>
    <dbReference type="NCBI Taxonomy" id="35525"/>
    <lineage>
        <taxon>Eukaryota</taxon>
        <taxon>Metazoa</taxon>
        <taxon>Ecdysozoa</taxon>
        <taxon>Arthropoda</taxon>
        <taxon>Crustacea</taxon>
        <taxon>Branchiopoda</taxon>
        <taxon>Diplostraca</taxon>
        <taxon>Cladocera</taxon>
        <taxon>Anomopoda</taxon>
        <taxon>Daphniidae</taxon>
        <taxon>Daphnia</taxon>
    </lineage>
</organism>
<gene>
    <name evidence="3" type="ORF">APZ42_017573</name>
</gene>
<comment type="caution">
    <text evidence="3">The sequence shown here is derived from an EMBL/GenBank/DDBJ whole genome shotgun (WGS) entry which is preliminary data.</text>
</comment>
<feature type="region of interest" description="Disordered" evidence="1">
    <location>
        <begin position="692"/>
        <end position="716"/>
    </location>
</feature>
<feature type="compositionally biased region" description="Polar residues" evidence="1">
    <location>
        <begin position="1174"/>
        <end position="1197"/>
    </location>
</feature>
<keyword evidence="4" id="KW-1185">Reference proteome</keyword>
<evidence type="ECO:0000256" key="2">
    <source>
        <dbReference type="SAM" id="Phobius"/>
    </source>
</evidence>
<feature type="transmembrane region" description="Helical" evidence="2">
    <location>
        <begin position="29"/>
        <end position="55"/>
    </location>
</feature>
<feature type="compositionally biased region" description="Polar residues" evidence="1">
    <location>
        <begin position="1096"/>
        <end position="1110"/>
    </location>
</feature>
<feature type="region of interest" description="Disordered" evidence="1">
    <location>
        <begin position="760"/>
        <end position="810"/>
    </location>
</feature>
<feature type="region of interest" description="Disordered" evidence="1">
    <location>
        <begin position="323"/>
        <end position="350"/>
    </location>
</feature>